<feature type="region of interest" description="Disordered" evidence="1">
    <location>
        <begin position="412"/>
        <end position="443"/>
    </location>
</feature>
<dbReference type="EMBL" id="KE504159">
    <property type="protein sequence ID" value="EPS99178.1"/>
    <property type="molecule type" value="Genomic_DNA"/>
</dbReference>
<dbReference type="Proteomes" id="UP000015241">
    <property type="component" value="Unassembled WGS sequence"/>
</dbReference>
<evidence type="ECO:0000313" key="3">
    <source>
        <dbReference type="Proteomes" id="UP000015241"/>
    </source>
</evidence>
<proteinExistence type="predicted"/>
<protein>
    <submittedName>
        <fullName evidence="2">Uncharacterized protein</fullName>
    </submittedName>
</protein>
<feature type="region of interest" description="Disordered" evidence="1">
    <location>
        <begin position="16"/>
        <end position="36"/>
    </location>
</feature>
<dbReference type="InParanoid" id="S8E750"/>
<keyword evidence="3" id="KW-1185">Reference proteome</keyword>
<dbReference type="SUPFAM" id="SSF57903">
    <property type="entry name" value="FYVE/PHD zinc finger"/>
    <property type="match status" value="1"/>
</dbReference>
<accession>S8E750</accession>
<reference evidence="2 3" key="1">
    <citation type="journal article" date="2012" name="Science">
        <title>The Paleozoic origin of enzymatic lignin decomposition reconstructed from 31 fungal genomes.</title>
        <authorList>
            <person name="Floudas D."/>
            <person name="Binder M."/>
            <person name="Riley R."/>
            <person name="Barry K."/>
            <person name="Blanchette R.A."/>
            <person name="Henrissat B."/>
            <person name="Martinez A.T."/>
            <person name="Otillar R."/>
            <person name="Spatafora J.W."/>
            <person name="Yadav J.S."/>
            <person name="Aerts A."/>
            <person name="Benoit I."/>
            <person name="Boyd A."/>
            <person name="Carlson A."/>
            <person name="Copeland A."/>
            <person name="Coutinho P.M."/>
            <person name="de Vries R.P."/>
            <person name="Ferreira P."/>
            <person name="Findley K."/>
            <person name="Foster B."/>
            <person name="Gaskell J."/>
            <person name="Glotzer D."/>
            <person name="Gorecki P."/>
            <person name="Heitman J."/>
            <person name="Hesse C."/>
            <person name="Hori C."/>
            <person name="Igarashi K."/>
            <person name="Jurgens J.A."/>
            <person name="Kallen N."/>
            <person name="Kersten P."/>
            <person name="Kohler A."/>
            <person name="Kuees U."/>
            <person name="Kumar T.K.A."/>
            <person name="Kuo A."/>
            <person name="LaButti K."/>
            <person name="Larrondo L.F."/>
            <person name="Lindquist E."/>
            <person name="Ling A."/>
            <person name="Lombard V."/>
            <person name="Lucas S."/>
            <person name="Lundell T."/>
            <person name="Martin R."/>
            <person name="McLaughlin D.J."/>
            <person name="Morgenstern I."/>
            <person name="Morin E."/>
            <person name="Murat C."/>
            <person name="Nagy L.G."/>
            <person name="Nolan M."/>
            <person name="Ohm R.A."/>
            <person name="Patyshakuliyeva A."/>
            <person name="Rokas A."/>
            <person name="Ruiz-Duenas F.J."/>
            <person name="Sabat G."/>
            <person name="Salamov A."/>
            <person name="Samejima M."/>
            <person name="Schmutz J."/>
            <person name="Slot J.C."/>
            <person name="St John F."/>
            <person name="Stenlid J."/>
            <person name="Sun H."/>
            <person name="Sun S."/>
            <person name="Syed K."/>
            <person name="Tsang A."/>
            <person name="Wiebenga A."/>
            <person name="Young D."/>
            <person name="Pisabarro A."/>
            <person name="Eastwood D.C."/>
            <person name="Martin F."/>
            <person name="Cullen D."/>
            <person name="Grigoriev I.V."/>
            <person name="Hibbett D.S."/>
        </authorList>
    </citation>
    <scope>NUCLEOTIDE SEQUENCE</scope>
    <source>
        <strain evidence="3">FP-58527</strain>
    </source>
</reference>
<gene>
    <name evidence="2" type="ORF">FOMPIDRAFT_1050923</name>
</gene>
<dbReference type="HOGENOM" id="CLU_733691_0_0_1"/>
<dbReference type="InterPro" id="IPR011011">
    <property type="entry name" value="Znf_FYVE_PHD"/>
</dbReference>
<evidence type="ECO:0000313" key="2">
    <source>
        <dbReference type="EMBL" id="EPS99178.1"/>
    </source>
</evidence>
<evidence type="ECO:0000256" key="1">
    <source>
        <dbReference type="SAM" id="MobiDB-lite"/>
    </source>
</evidence>
<organism evidence="2 3">
    <name type="scientific">Fomitopsis schrenkii</name>
    <name type="common">Brown rot fungus</name>
    <dbReference type="NCBI Taxonomy" id="2126942"/>
    <lineage>
        <taxon>Eukaryota</taxon>
        <taxon>Fungi</taxon>
        <taxon>Dikarya</taxon>
        <taxon>Basidiomycota</taxon>
        <taxon>Agaricomycotina</taxon>
        <taxon>Agaricomycetes</taxon>
        <taxon>Polyporales</taxon>
        <taxon>Fomitopsis</taxon>
    </lineage>
</organism>
<dbReference type="STRING" id="743788.S8E750"/>
<name>S8E750_FOMSC</name>
<dbReference type="AlphaFoldDB" id="S8E750"/>
<sequence length="443" mass="50742">MADIIARQNISDIEMEGNQEINTGEPPYPEKPDDDPFLLQPNGGDVVFCDYCFRAVCSECLDDFDVINLPPDTLFKCPSCWMGLHGTKQPYYAFHDLNHKSITPLPTRVTGRYVAPKYAHCNTWSLAIVVFRQMSLSLEGSMPEYLQAHLKTWFLPGGSMLFIDIPFELDINDGKSFKDHAARVHEAIDPILKSDHFYRLVTFVYAHSHSTRGHLYINSTTAIQPSNFFEKVLTEEYLQYAIHFPQEENWMFMLACGALVNNGHARGNLEATLRKWSIPYTFGFTAPTFNTHLASNFLSIFGTRVIIEGAPLKRKTICRMLDLCWSLQRHGSVVLFRYQFEDDNILCEEYKWYHHKLQPGGEPVGMQCRHCDCIGCLKAYFFKCDNIKTAGIRCTNCMYRWERNVDYEENQKNTPEDGLGLGQGNGALNNSAKMRNKSELNNN</sequence>
<dbReference type="OrthoDB" id="2693558at2759"/>